<reference evidence="2" key="2">
    <citation type="submission" date="2020-09" db="EMBL/GenBank/DDBJ databases">
        <authorList>
            <person name="Sun Q."/>
            <person name="Zhou Y."/>
        </authorList>
    </citation>
    <scope>NUCLEOTIDE SEQUENCE</scope>
    <source>
        <strain evidence="2">CGMCC 1.16548</strain>
    </source>
</reference>
<feature type="transmembrane region" description="Helical" evidence="1">
    <location>
        <begin position="47"/>
        <end position="69"/>
    </location>
</feature>
<dbReference type="InterPro" id="IPR006750">
    <property type="entry name" value="YdcZ"/>
</dbReference>
<reference evidence="2" key="1">
    <citation type="journal article" date="2014" name="Int. J. Syst. Evol. Microbiol.">
        <title>Complete genome sequence of Corynebacterium casei LMG S-19264T (=DSM 44701T), isolated from a smear-ripened cheese.</title>
        <authorList>
            <consortium name="US DOE Joint Genome Institute (JGI-PGF)"/>
            <person name="Walter F."/>
            <person name="Albersmeier A."/>
            <person name="Kalinowski J."/>
            <person name="Ruckert C."/>
        </authorList>
    </citation>
    <scope>NUCLEOTIDE SEQUENCE</scope>
    <source>
        <strain evidence="2">CGMCC 1.16548</strain>
    </source>
</reference>
<keyword evidence="1" id="KW-1133">Transmembrane helix</keyword>
<keyword evidence="1" id="KW-0472">Membrane</keyword>
<organism evidence="2 3">
    <name type="scientific">Pseudolysinimonas yzui</name>
    <dbReference type="NCBI Taxonomy" id="2708254"/>
    <lineage>
        <taxon>Bacteria</taxon>
        <taxon>Bacillati</taxon>
        <taxon>Actinomycetota</taxon>
        <taxon>Actinomycetes</taxon>
        <taxon>Micrococcales</taxon>
        <taxon>Microbacteriaceae</taxon>
        <taxon>Pseudolysinimonas</taxon>
    </lineage>
</organism>
<name>A0A8J3GSX5_9MICO</name>
<feature type="transmembrane region" description="Helical" evidence="1">
    <location>
        <begin position="180"/>
        <end position="198"/>
    </location>
</feature>
<feature type="transmembrane region" description="Helical" evidence="1">
    <location>
        <begin position="210"/>
        <end position="234"/>
    </location>
</feature>
<feature type="transmembrane region" description="Helical" evidence="1">
    <location>
        <begin position="246"/>
        <end position="265"/>
    </location>
</feature>
<evidence type="ECO:0000313" key="2">
    <source>
        <dbReference type="EMBL" id="GHF23939.1"/>
    </source>
</evidence>
<sequence>MTSPLPIPSATTPGRLAVALAAAFGTGVVVATQSRINGELGLRLDDGFLAAFISFGSGLVILAVVGLFWRPGRRGIERVAVALRERSIPWWIVLGGAGGAFFVLGQGLTIGSLGVALFTIAVVCGQTVSSLLLDHWGLSHRGSPLMPATPATPRRVVGAALAVVAVGIAVSDRLRPDAPYLVLVIPLVAGLVVGWQQAVNGQVRRVSGSAFTATLGNFVVGTVVLGLALLAHIVVTGWNPEFPTQWWLYLGGLAGCIFIGAQAIIVRHTGVLLMGLALLAGQVTASIAFDLLLPVSGSGLHLVTIVGGALVVVAVVVAALPARPVRAS</sequence>
<feature type="transmembrane region" description="Helical" evidence="1">
    <location>
        <begin position="272"/>
        <end position="293"/>
    </location>
</feature>
<feature type="transmembrane region" description="Helical" evidence="1">
    <location>
        <begin position="299"/>
        <end position="320"/>
    </location>
</feature>
<gene>
    <name evidence="2" type="ORF">GCM10011600_26370</name>
</gene>
<keyword evidence="3" id="KW-1185">Reference proteome</keyword>
<dbReference type="EMBL" id="BNAI01000007">
    <property type="protein sequence ID" value="GHF23939.1"/>
    <property type="molecule type" value="Genomic_DNA"/>
</dbReference>
<accession>A0A8J3GSX5</accession>
<proteinExistence type="predicted"/>
<dbReference type="Pfam" id="PF04657">
    <property type="entry name" value="DMT_YdcZ"/>
    <property type="match status" value="2"/>
</dbReference>
<evidence type="ECO:0000313" key="3">
    <source>
        <dbReference type="Proteomes" id="UP000617531"/>
    </source>
</evidence>
<dbReference type="PANTHER" id="PTHR34821">
    <property type="entry name" value="INNER MEMBRANE PROTEIN YDCZ"/>
    <property type="match status" value="1"/>
</dbReference>
<dbReference type="RefSeq" id="WP_191283996.1">
    <property type="nucleotide sequence ID" value="NZ_BNAI01000007.1"/>
</dbReference>
<keyword evidence="1" id="KW-0812">Transmembrane</keyword>
<feature type="transmembrane region" description="Helical" evidence="1">
    <location>
        <begin position="90"/>
        <end position="109"/>
    </location>
</feature>
<dbReference type="Proteomes" id="UP000617531">
    <property type="component" value="Unassembled WGS sequence"/>
</dbReference>
<comment type="caution">
    <text evidence="2">The sequence shown here is derived from an EMBL/GenBank/DDBJ whole genome shotgun (WGS) entry which is preliminary data.</text>
</comment>
<evidence type="ECO:0000256" key="1">
    <source>
        <dbReference type="SAM" id="Phobius"/>
    </source>
</evidence>
<dbReference type="GO" id="GO:0005886">
    <property type="term" value="C:plasma membrane"/>
    <property type="evidence" value="ECO:0007669"/>
    <property type="project" value="TreeGrafter"/>
</dbReference>
<dbReference type="PANTHER" id="PTHR34821:SF2">
    <property type="entry name" value="INNER MEMBRANE PROTEIN YDCZ"/>
    <property type="match status" value="1"/>
</dbReference>
<protein>
    <submittedName>
        <fullName evidence="2">Membrane protein</fullName>
    </submittedName>
</protein>
<dbReference type="AlphaFoldDB" id="A0A8J3GSX5"/>